<organism evidence="1">
    <name type="scientific">uncultured Rubrobacteraceae bacterium</name>
    <dbReference type="NCBI Taxonomy" id="349277"/>
    <lineage>
        <taxon>Bacteria</taxon>
        <taxon>Bacillati</taxon>
        <taxon>Actinomycetota</taxon>
        <taxon>Rubrobacteria</taxon>
        <taxon>Rubrobacterales</taxon>
        <taxon>Rubrobacteraceae</taxon>
        <taxon>environmental samples</taxon>
    </lineage>
</organism>
<dbReference type="AlphaFoldDB" id="A0A6J4RCE9"/>
<name>A0A6J4RCE9_9ACTN</name>
<evidence type="ECO:0000313" key="1">
    <source>
        <dbReference type="EMBL" id="CAA9470224.1"/>
    </source>
</evidence>
<dbReference type="EMBL" id="CADCVH010000102">
    <property type="protein sequence ID" value="CAA9470224.1"/>
    <property type="molecule type" value="Genomic_DNA"/>
</dbReference>
<proteinExistence type="predicted"/>
<protein>
    <submittedName>
        <fullName evidence="1">Uncharacterized protein</fullName>
    </submittedName>
</protein>
<gene>
    <name evidence="1" type="ORF">AVDCRST_MAG02-4021</name>
</gene>
<sequence>MRRWLSPSLAPIVLGGVSSPLLGLALRRVSYIGRRGSRNP</sequence>
<accession>A0A6J4RCE9</accession>
<reference evidence="1" key="1">
    <citation type="submission" date="2020-02" db="EMBL/GenBank/DDBJ databases">
        <authorList>
            <person name="Meier V. D."/>
        </authorList>
    </citation>
    <scope>NUCLEOTIDE SEQUENCE</scope>
    <source>
        <strain evidence="1">AVDCRST_MAG02</strain>
    </source>
</reference>